<sequence length="64" mass="7071">MIAPRNAAKTKNYVFASEKKYVFDCMRLSPSGQCLIPSLKAGIAVHLIPRGITACFCRQRPGMI</sequence>
<keyword evidence="2" id="KW-1185">Reference proteome</keyword>
<protein>
    <submittedName>
        <fullName evidence="1">Uncharacterized protein</fullName>
    </submittedName>
</protein>
<name>Q7NWM2_CHRVO</name>
<dbReference type="Proteomes" id="UP000001424">
    <property type="component" value="Chromosome"/>
</dbReference>
<dbReference type="EMBL" id="AE016825">
    <property type="protein sequence ID" value="AAQ59633.1"/>
    <property type="molecule type" value="Genomic_DNA"/>
</dbReference>
<dbReference type="AlphaFoldDB" id="Q7NWM2"/>
<dbReference type="HOGENOM" id="CLU_2859585_0_0_4"/>
<evidence type="ECO:0000313" key="2">
    <source>
        <dbReference type="Proteomes" id="UP000001424"/>
    </source>
</evidence>
<reference evidence="1 2" key="1">
    <citation type="journal article" date="2003" name="Proc. Natl. Acad. Sci. U.S.A.">
        <title>The complete genome sequence of Chromobacterium violaceum reveals remarkable and exploitable bacterial adaptability.</title>
        <authorList>
            <person name="Vasconcelos A.T.R."/>
            <person name="de Almeida D.F."/>
            <person name="Almeida F.C."/>
            <person name="de Almeida L.G.P."/>
            <person name="de Almeida R."/>
            <person name="Goncalves J.A.A."/>
            <person name="Andrade E.M."/>
            <person name="Antonio R.V."/>
            <person name="Araripe J."/>
            <person name="de Araujo M.F.F."/>
            <person name="Filho S.A."/>
            <person name="Azevedo V."/>
            <person name="Batista A.J."/>
            <person name="Bataus L.A.M."/>
            <person name="Batista J.S."/>
            <person name="Belo A."/>
            <person name="vander Berg C."/>
            <person name="Blamey J."/>
            <person name="Bogo M."/>
            <person name="Bonato S."/>
            <person name="Bordignon J."/>
            <person name="Brito C.A."/>
            <person name="Brocchi M."/>
            <person name="Burity H.A."/>
            <person name="Camargo A.A."/>
            <person name="Cardoso D.D.P."/>
            <person name="Carneiro N.P."/>
            <person name="Carraro D.M."/>
            <person name="Carvalho C.M.B."/>
            <person name="Cascardo J.C.M."/>
            <person name="Cavada B.S."/>
            <person name="Chueire L.M.O."/>
            <person name="Pasa T.B.C."/>
            <person name="Duran N."/>
            <person name="Fagundes N."/>
            <person name="Falcao C.L."/>
            <person name="Fantinatti F."/>
            <person name="Farias I.P."/>
            <person name="Felipe M.S.S."/>
            <person name="Ferrari L.P."/>
            <person name="Ferro J.A."/>
            <person name="Ferro M.I.T."/>
            <person name="Franco G.R."/>
            <person name="Freitas N.S.A."/>
            <person name="Furlan L.R."/>
            <person name="Gazzinelli R.T."/>
            <person name="Gomes E.A."/>
            <person name="Goncalves P.R."/>
            <person name="Grangeiro T.B."/>
            <person name="Grattapaglia D."/>
            <person name="Grisard E.C."/>
            <person name="Guimaraes C.T."/>
            <person name="Hanna E.S."/>
            <person name="Hungria M."/>
            <person name="Jardim S.N."/>
            <person name="Laurino J."/>
            <person name="Leoi L.C.T."/>
            <person name="Fassarella L."/>
            <person name="Lima A."/>
            <person name="Loureiro M.F."/>
            <person name="Lyra M.C.P."/>
            <person name="Macedo M."/>
            <person name="Madeira H.M.F."/>
            <person name="Manfio G.P."/>
            <person name="Maranhao A.Q."/>
            <person name="Martins W.S."/>
            <person name="di Mauro S.M.Z."/>
            <person name="de Medeiros S.R.B."/>
            <person name="Meissner R.D.V."/>
            <person name="Menck C.F.M."/>
            <person name="Moreira M.A.M."/>
            <person name="Nascimento F.F."/>
            <person name="Nicolas M.F."/>
            <person name="Oliveira J.G."/>
            <person name="Oliveira S.C."/>
            <person name="Paixao R.F.C."/>
            <person name="Parente J.A."/>
            <person name="Pedrosa F.O."/>
            <person name="Pena S.J.D."/>
            <person name="Perreira J.O."/>
            <person name="Perreira M."/>
            <person name="Pinto L.S.R.C."/>
            <person name="Pinto L.S."/>
            <person name="Porto J.I.R."/>
            <person name="Potrich D.P."/>
            <person name="Neto C.E.R."/>
            <person name="Reis A.M.M."/>
            <person name="Rigo L.U."/>
            <person name="Rondinelli E."/>
            <person name="dos Santos E.B.P."/>
            <person name="Santos F.R."/>
            <person name="Schneider M.P.C."/>
            <person name="Seuanez H.N."/>
            <person name="Silva A.M.R."/>
            <person name="da Silva A.L.C."/>
            <person name="Silva D.W."/>
            <person name="Silva R."/>
            <person name="Simoes I.C."/>
            <person name="Simon D."/>
            <person name="Soares C.M.A."/>
            <person name="Soares R.B.A."/>
            <person name="Souza E.M."/>
            <person name="Souza K.R.L."/>
            <person name="Souza R.C."/>
            <person name="Steffens M.B.R."/>
            <person name="Steindel M."/>
            <person name="Teixeira S.R."/>
            <person name="Urmenyi T."/>
            <person name="Vettore A."/>
            <person name="Wassem R."/>
            <person name="Zaha A."/>
            <person name="Simpson A.J.G."/>
        </authorList>
    </citation>
    <scope>NUCLEOTIDE SEQUENCE [LARGE SCALE GENOMIC DNA]</scope>
    <source>
        <strain evidence="2">ATCC 12472 / DSM 30191 / JCM 1249 / NBRC 12614 / NCIMB 9131 / NCTC 9757</strain>
    </source>
</reference>
<gene>
    <name evidence="1" type="ordered locus">CV_1961</name>
</gene>
<evidence type="ECO:0000313" key="1">
    <source>
        <dbReference type="EMBL" id="AAQ59633.1"/>
    </source>
</evidence>
<proteinExistence type="predicted"/>
<dbReference type="KEGG" id="cvi:CV_1961"/>
<accession>Q7NWM2</accession>
<organism evidence="1 2">
    <name type="scientific">Chromobacterium violaceum (strain ATCC 12472 / DSM 30191 / JCM 1249 / CCUG 213 / NBRC 12614 / NCIMB 9131 / NCTC 9757 / MK)</name>
    <dbReference type="NCBI Taxonomy" id="243365"/>
    <lineage>
        <taxon>Bacteria</taxon>
        <taxon>Pseudomonadati</taxon>
        <taxon>Pseudomonadota</taxon>
        <taxon>Betaproteobacteria</taxon>
        <taxon>Neisseriales</taxon>
        <taxon>Chromobacteriaceae</taxon>
        <taxon>Chromobacterium</taxon>
    </lineage>
</organism>